<accession>A0A2P9ANI9</accession>
<dbReference type="RefSeq" id="WP_165848668.1">
    <property type="nucleotide sequence ID" value="NZ_FUIG01000039.1"/>
</dbReference>
<dbReference type="AlphaFoldDB" id="A0A2P9ANI9"/>
<organism evidence="1 2">
    <name type="scientific">Mesorhizobium delmotii</name>
    <dbReference type="NCBI Taxonomy" id="1631247"/>
    <lineage>
        <taxon>Bacteria</taxon>
        <taxon>Pseudomonadati</taxon>
        <taxon>Pseudomonadota</taxon>
        <taxon>Alphaproteobacteria</taxon>
        <taxon>Hyphomicrobiales</taxon>
        <taxon>Phyllobacteriaceae</taxon>
        <taxon>Mesorhizobium</taxon>
    </lineage>
</organism>
<name>A0A2P9ANI9_9HYPH</name>
<reference evidence="2" key="1">
    <citation type="submission" date="2016-12" db="EMBL/GenBank/DDBJ databases">
        <authorList>
            <person name="Brunel B."/>
        </authorList>
    </citation>
    <scope>NUCLEOTIDE SEQUENCE [LARGE SCALE GENOMIC DNA]</scope>
</reference>
<gene>
    <name evidence="1" type="ORF">BQ8482_310043</name>
</gene>
<sequence>MFSDAQISLDPMTGDFVGVVNISTLPVGTLEGYVTIDLTVSANGPTPR</sequence>
<keyword evidence="2" id="KW-1185">Reference proteome</keyword>
<evidence type="ECO:0000313" key="1">
    <source>
        <dbReference type="EMBL" id="SJM32722.1"/>
    </source>
</evidence>
<protein>
    <submittedName>
        <fullName evidence="1">YKOF-like protein</fullName>
    </submittedName>
</protein>
<dbReference type="EMBL" id="FUIG01000039">
    <property type="protein sequence ID" value="SJM32722.1"/>
    <property type="molecule type" value="Genomic_DNA"/>
</dbReference>
<dbReference type="Proteomes" id="UP000245698">
    <property type="component" value="Unassembled WGS sequence"/>
</dbReference>
<evidence type="ECO:0000313" key="2">
    <source>
        <dbReference type="Proteomes" id="UP000245698"/>
    </source>
</evidence>
<proteinExistence type="predicted"/>